<reference evidence="3" key="1">
    <citation type="journal article" date="2017" name="Acta Aliment.">
        <title>Plant polysaccharide degrading enzyme system of Thermpbifida cellulosilytica TB100 revealed by de novo genome project data.</title>
        <authorList>
            <person name="Toth A."/>
            <person name="Baka E."/>
            <person name="Luzics S."/>
            <person name="Bata-Vidacs I."/>
            <person name="Nagy I."/>
            <person name="Balint B."/>
            <person name="Herceg R."/>
            <person name="Olasz F."/>
            <person name="Wilk T."/>
            <person name="Nagy T."/>
            <person name="Kriszt B."/>
            <person name="Nagy I."/>
            <person name="Kukolya J."/>
        </authorList>
    </citation>
    <scope>NUCLEOTIDE SEQUENCE [LARGE SCALE GENOMIC DNA]</scope>
    <source>
        <strain evidence="3">TB100</strain>
    </source>
</reference>
<comment type="caution">
    <text evidence="2">The sequence shown here is derived from an EMBL/GenBank/DDBJ whole genome shotgun (WGS) entry which is preliminary data.</text>
</comment>
<dbReference type="SUPFAM" id="SSF50494">
    <property type="entry name" value="Trypsin-like serine proteases"/>
    <property type="match status" value="1"/>
</dbReference>
<dbReference type="Gene3D" id="3.40.50.1820">
    <property type="entry name" value="alpha/beta hydrolase"/>
    <property type="match status" value="1"/>
</dbReference>
<dbReference type="Gene3D" id="2.40.10.10">
    <property type="entry name" value="Trypsin-like serine proteases"/>
    <property type="match status" value="2"/>
</dbReference>
<evidence type="ECO:0000313" key="3">
    <source>
        <dbReference type="Proteomes" id="UP000074382"/>
    </source>
</evidence>
<dbReference type="EMBL" id="LGEM01000133">
    <property type="protein sequence ID" value="KUP95308.1"/>
    <property type="molecule type" value="Genomic_DNA"/>
</dbReference>
<dbReference type="STRING" id="665004.AC529_18215"/>
<gene>
    <name evidence="2" type="ORF">AC529_18215</name>
</gene>
<dbReference type="PATRIC" id="fig|665004.4.peg.101"/>
<dbReference type="Proteomes" id="UP000074382">
    <property type="component" value="Unassembled WGS sequence"/>
</dbReference>
<evidence type="ECO:0000256" key="1">
    <source>
        <dbReference type="SAM" id="MobiDB-lite"/>
    </source>
</evidence>
<dbReference type="PANTHER" id="PTHR36234:SF5">
    <property type="entry name" value="LYSYL ENDOPEPTIDASE"/>
    <property type="match status" value="1"/>
</dbReference>
<dbReference type="RefSeq" id="WP_068752957.1">
    <property type="nucleotide sequence ID" value="NZ_KQ950180.1"/>
</dbReference>
<dbReference type="PANTHER" id="PTHR36234">
    <property type="entry name" value="LYSYL ENDOPEPTIDASE"/>
    <property type="match status" value="1"/>
</dbReference>
<protein>
    <submittedName>
        <fullName evidence="2">Endopeptidase</fullName>
    </submittedName>
</protein>
<feature type="region of interest" description="Disordered" evidence="1">
    <location>
        <begin position="283"/>
        <end position="303"/>
    </location>
</feature>
<dbReference type="Pfam" id="PF13365">
    <property type="entry name" value="Trypsin_2"/>
    <property type="match status" value="1"/>
</dbReference>
<dbReference type="InterPro" id="IPR029058">
    <property type="entry name" value="AB_hydrolase_fold"/>
</dbReference>
<organism evidence="2 3">
    <name type="scientific">Thermobifida cellulosilytica TB100</name>
    <dbReference type="NCBI Taxonomy" id="665004"/>
    <lineage>
        <taxon>Bacteria</taxon>
        <taxon>Bacillati</taxon>
        <taxon>Actinomycetota</taxon>
        <taxon>Actinomycetes</taxon>
        <taxon>Streptosporangiales</taxon>
        <taxon>Nocardiopsidaceae</taxon>
        <taxon>Thermobifida</taxon>
    </lineage>
</organism>
<dbReference type="InterPro" id="IPR009003">
    <property type="entry name" value="Peptidase_S1_PA"/>
</dbReference>
<dbReference type="OrthoDB" id="104542at2"/>
<dbReference type="SUPFAM" id="SSF53474">
    <property type="entry name" value="alpha/beta-Hydrolases"/>
    <property type="match status" value="1"/>
</dbReference>
<accession>A0A147KDG6</accession>
<proteinExistence type="predicted"/>
<keyword evidence="3" id="KW-1185">Reference proteome</keyword>
<evidence type="ECO:0000313" key="2">
    <source>
        <dbReference type="EMBL" id="KUP95308.1"/>
    </source>
</evidence>
<feature type="region of interest" description="Disordered" evidence="1">
    <location>
        <begin position="337"/>
        <end position="375"/>
    </location>
</feature>
<name>A0A147KDG6_THECS</name>
<dbReference type="InterPro" id="IPR043504">
    <property type="entry name" value="Peptidase_S1_PA_chymotrypsin"/>
</dbReference>
<sequence length="680" mass="73470">MDTFPHPTAAEYQWQEQRAAQRFAETEQARSRIRRLQERTGVAVHDTFDQVRARAERLLALRRTPVTTAAAVSDPVQQHRIYQRVIGAASQSQSVGFLYRGARVAAAVARLVLVHHGRELPCGTGFLVSPELLLTNHHVLGDPETAEQVVAEFGAEVDGELRPRVPVRYPLDPGTFFVADRELDFALVHVHPDREGRPPGAVFGWNPLLRTQGKIVTGEPVNVIGHPRGRLKEIAIRDSHVLQQTEDFLQYSADTEPGSSGSPVCNDQWEVVALHHSAVPRRDAHGRRLRTDGTPLRPGDPDSVAAWIGNEGTRVSSILDFLARADLPRAQRDLLTGLGPGAGLDGRPPGRTGEPFWERESLPRPGRSGLRGNGGPDDVHLVFLHGRGTEGQNPARLRAAWTAALNSGLLAAGRPTVSAASVWFPYYGDLLAELTASTATTRSVEPAEALAPPLEESRTLYETLLEQAALRAGMPRELLGRGGDQEGGSFLGLLSPLVSRLQRELSWIAARSGLDEALIALLFRDLSAYLSEPDVRSAVLDRVAADFPQHGQVVVVAHSLGTIVAVDLLSRARPDVAVPLLVTVGSPLGLDAVHDRVLLQPPRRPDRVAAWLNAWSPADAATIGCPLGPVWGPGLTEVVTANSPKRPHDAEEYLRQPQVASPVAEVLYPDGVPAPPGLAA</sequence>
<dbReference type="AlphaFoldDB" id="A0A147KDG6"/>